<evidence type="ECO:0000256" key="9">
    <source>
        <dbReference type="ARBA" id="ARBA00023170"/>
    </source>
</evidence>
<dbReference type="GO" id="GO:0005901">
    <property type="term" value="C:caveola"/>
    <property type="evidence" value="ECO:0007669"/>
    <property type="project" value="UniProtKB-SubCell"/>
</dbReference>
<evidence type="ECO:0000256" key="12">
    <source>
        <dbReference type="ARBA" id="ARBA00042244"/>
    </source>
</evidence>
<dbReference type="GO" id="GO:0070508">
    <property type="term" value="P:cholesterol import"/>
    <property type="evidence" value="ECO:0007669"/>
    <property type="project" value="TreeGrafter"/>
</dbReference>
<dbReference type="AlphaFoldDB" id="A0AA97KAR8"/>
<dbReference type="InterPro" id="IPR002159">
    <property type="entry name" value="CD36_fam"/>
</dbReference>
<dbReference type="PRINTS" id="PR01610">
    <property type="entry name" value="CD36ANTIGEN"/>
</dbReference>
<dbReference type="GO" id="GO:0033344">
    <property type="term" value="P:cholesterol efflux"/>
    <property type="evidence" value="ECO:0007669"/>
    <property type="project" value="TreeGrafter"/>
</dbReference>
<dbReference type="GO" id="GO:0005737">
    <property type="term" value="C:cytoplasm"/>
    <property type="evidence" value="ECO:0007669"/>
    <property type="project" value="TreeGrafter"/>
</dbReference>
<evidence type="ECO:0000256" key="1">
    <source>
        <dbReference type="ARBA" id="ARBA00004189"/>
    </source>
</evidence>
<keyword evidence="8" id="KW-1015">Disulfide bond</keyword>
<dbReference type="CTD" id="949"/>
<keyword evidence="10" id="KW-0325">Glycoprotein</keyword>
<organism evidence="14 15">
    <name type="scientific">Eublepharis macularius</name>
    <name type="common">Leopard gecko</name>
    <name type="synonym">Cyrtodactylus macularius</name>
    <dbReference type="NCBI Taxonomy" id="481883"/>
    <lineage>
        <taxon>Eukaryota</taxon>
        <taxon>Metazoa</taxon>
        <taxon>Chordata</taxon>
        <taxon>Craniata</taxon>
        <taxon>Vertebrata</taxon>
        <taxon>Euteleostomi</taxon>
        <taxon>Lepidosauria</taxon>
        <taxon>Squamata</taxon>
        <taxon>Bifurcata</taxon>
        <taxon>Gekkota</taxon>
        <taxon>Eublepharidae</taxon>
        <taxon>Eublepharinae</taxon>
        <taxon>Eublepharis</taxon>
    </lineage>
</organism>
<dbReference type="Pfam" id="PF01130">
    <property type="entry name" value="CD36"/>
    <property type="match status" value="1"/>
</dbReference>
<keyword evidence="5 13" id="KW-0812">Transmembrane</keyword>
<dbReference type="Proteomes" id="UP001190640">
    <property type="component" value="Chromosome 13"/>
</dbReference>
<dbReference type="PANTHER" id="PTHR11923">
    <property type="entry name" value="SCAVENGER RECEPTOR CLASS B TYPE-1 SR-B1"/>
    <property type="match status" value="1"/>
</dbReference>
<gene>
    <name evidence="15" type="primary">SCARB1</name>
</gene>
<proteinExistence type="inferred from homology"/>
<evidence type="ECO:0000256" key="2">
    <source>
        <dbReference type="ARBA" id="ARBA00004651"/>
    </source>
</evidence>
<evidence type="ECO:0000256" key="11">
    <source>
        <dbReference type="ARBA" id="ARBA00040821"/>
    </source>
</evidence>
<reference evidence="15" key="1">
    <citation type="submission" date="2025-08" db="UniProtKB">
        <authorList>
            <consortium name="RefSeq"/>
        </authorList>
    </citation>
    <scope>IDENTIFICATION</scope>
    <source>
        <tissue evidence="15">Blood</tissue>
    </source>
</reference>
<protein>
    <recommendedName>
        <fullName evidence="11">Scavenger receptor class B member 1</fullName>
    </recommendedName>
    <alternativeName>
        <fullName evidence="12">SR-BI</fullName>
    </alternativeName>
</protein>
<dbReference type="GO" id="GO:0008289">
    <property type="term" value="F:lipid binding"/>
    <property type="evidence" value="ECO:0007669"/>
    <property type="project" value="TreeGrafter"/>
</dbReference>
<dbReference type="KEGG" id="emc:129341118"/>
<dbReference type="RefSeq" id="XP_054852059.1">
    <property type="nucleotide sequence ID" value="XM_054996084.1"/>
</dbReference>
<dbReference type="PROSITE" id="PS51257">
    <property type="entry name" value="PROKAR_LIPOPROTEIN"/>
    <property type="match status" value="1"/>
</dbReference>
<comment type="similarity">
    <text evidence="3">Belongs to the CD36 family.</text>
</comment>
<accession>A0AA97KAR8</accession>
<evidence type="ECO:0000256" key="10">
    <source>
        <dbReference type="ARBA" id="ARBA00023180"/>
    </source>
</evidence>
<keyword evidence="9 15" id="KW-0675">Receptor</keyword>
<evidence type="ECO:0000256" key="8">
    <source>
        <dbReference type="ARBA" id="ARBA00023157"/>
    </source>
</evidence>
<evidence type="ECO:0000313" key="14">
    <source>
        <dbReference type="Proteomes" id="UP001190640"/>
    </source>
</evidence>
<evidence type="ECO:0000256" key="13">
    <source>
        <dbReference type="SAM" id="Phobius"/>
    </source>
</evidence>
<sequence>MTAGAPRCAALALGLLGTACLALGVVLLGALPIIVREEVIKNVRIQPDSSFFQLWKEIPVPFYFSVYIFEVLNPNEVLNGMKPAVRQRGPYVYREFRDKKNITFHKNYTVSFLEYRRFYFQPDMSNGTEEDYVVVPNILALGGAVMMEHYPPSVRVAISTAFSFFKQKGFMNRTVGEILWGYEDPLLKFLNTIKPGLVPFNDKFGLFVDFNNSHMGMFTVNTGVDDISKVQMVDNWNGLKKVSYWRSDQCNQINGTAGELWPPFITPSTPIEFYSADACRSMRLQYKDSGEFQGIPVYRYVTPKTLFANGTDYPPNEGFCPCRESGIQNVSSCRLNAPVFLSQPHFYNADPALLETVDGLHPSEQKHGLILELHPLTGSPLNVSVRLQLSLFIKRVPLIIQTQKINPVVLPMLWFEERGVIEGHIVDQFYTDLVLIPSVLGYLQYCAVALGSVLLIITIFLWLKSKKDIQAKALQALDPRNGEPRDPATASLLRKNSSLNNNIDN</sequence>
<keyword evidence="4" id="KW-1003">Cell membrane</keyword>
<evidence type="ECO:0000256" key="4">
    <source>
        <dbReference type="ARBA" id="ARBA00022475"/>
    </source>
</evidence>
<dbReference type="PRINTS" id="PR01609">
    <property type="entry name" value="CD36FAMILY"/>
</dbReference>
<dbReference type="GO" id="GO:0030169">
    <property type="term" value="F:low-density lipoprotein particle binding"/>
    <property type="evidence" value="ECO:0007669"/>
    <property type="project" value="TreeGrafter"/>
</dbReference>
<name>A0AA97KAR8_EUBMA</name>
<dbReference type="GO" id="GO:0034381">
    <property type="term" value="P:plasma lipoprotein particle clearance"/>
    <property type="evidence" value="ECO:0007669"/>
    <property type="project" value="TreeGrafter"/>
</dbReference>
<comment type="subcellular location">
    <subcellularLocation>
        <location evidence="2">Cell membrane</location>
        <topology evidence="2">Multi-pass membrane protein</topology>
    </subcellularLocation>
    <subcellularLocation>
        <location evidence="1">Membrane</location>
        <location evidence="1">Caveola</location>
        <topology evidence="1">Multi-pass membrane protein</topology>
    </subcellularLocation>
</comment>
<evidence type="ECO:0000256" key="5">
    <source>
        <dbReference type="ARBA" id="ARBA00022692"/>
    </source>
</evidence>
<evidence type="ECO:0000256" key="7">
    <source>
        <dbReference type="ARBA" id="ARBA00023136"/>
    </source>
</evidence>
<dbReference type="InterPro" id="IPR005428">
    <property type="entry name" value="CD36/SCARB1/SNMP1"/>
</dbReference>
<evidence type="ECO:0000256" key="6">
    <source>
        <dbReference type="ARBA" id="ARBA00022989"/>
    </source>
</evidence>
<keyword evidence="7 13" id="KW-0472">Membrane</keyword>
<keyword evidence="6 13" id="KW-1133">Transmembrane helix</keyword>
<evidence type="ECO:0000256" key="3">
    <source>
        <dbReference type="ARBA" id="ARBA00010532"/>
    </source>
</evidence>
<dbReference type="PANTHER" id="PTHR11923:SF110">
    <property type="entry name" value="SCAVENGER RECEPTOR CLASS B MEMBER 1"/>
    <property type="match status" value="1"/>
</dbReference>
<dbReference type="GO" id="GO:0005044">
    <property type="term" value="F:scavenger receptor activity"/>
    <property type="evidence" value="ECO:0007669"/>
    <property type="project" value="TreeGrafter"/>
</dbReference>
<dbReference type="GO" id="GO:0043654">
    <property type="term" value="P:recognition of apoptotic cell"/>
    <property type="evidence" value="ECO:0007669"/>
    <property type="project" value="TreeGrafter"/>
</dbReference>
<feature type="transmembrane region" description="Helical" evidence="13">
    <location>
        <begin position="442"/>
        <end position="463"/>
    </location>
</feature>
<keyword evidence="14" id="KW-1185">Reference proteome</keyword>
<dbReference type="GeneID" id="129341118"/>
<evidence type="ECO:0000313" key="15">
    <source>
        <dbReference type="RefSeq" id="XP_054852059.1"/>
    </source>
</evidence>